<keyword evidence="3" id="KW-1185">Reference proteome</keyword>
<accession>A0A9Q0RDK0</accession>
<feature type="coiled-coil region" evidence="1">
    <location>
        <begin position="374"/>
        <end position="401"/>
    </location>
</feature>
<comment type="caution">
    <text evidence="2">The sequence shown here is derived from an EMBL/GenBank/DDBJ whole genome shotgun (WGS) entry which is preliminary data.</text>
</comment>
<evidence type="ECO:0000313" key="3">
    <source>
        <dbReference type="Proteomes" id="UP001149090"/>
    </source>
</evidence>
<dbReference type="AlphaFoldDB" id="A0A9Q0RDK0"/>
<gene>
    <name evidence="2" type="ORF">M0811_06506</name>
</gene>
<evidence type="ECO:0000256" key="1">
    <source>
        <dbReference type="SAM" id="Coils"/>
    </source>
</evidence>
<dbReference type="EMBL" id="JAPDFW010000062">
    <property type="protein sequence ID" value="KAJ5076227.1"/>
    <property type="molecule type" value="Genomic_DNA"/>
</dbReference>
<name>A0A9Q0RDK0_ANAIG</name>
<sequence>MTTEEDELINKLREKITKVAQKLGQVYIQQTQSFLETLDLLPRLCFRFRKIPNNSYIFQEEILSVITSFLVFLQKISYSQFLIFLKDFHTFFKESVNFWDSVVSNEQQKPQFTQFIILIKEQNLDFLINDESFTLNSFSYFGSSLSQKIKLPVRSLFDIQLIQIVITKLLIKLIKSSFYVFQENFDFVTFLVSQIKHSTLKLKIISLECLNHFIRGKASSINHRQLASTLFTFLSQGKTDQERHLLNQLRTPEFEIHLGNCLLSLFETKNASRWSVYACFQNFESLFTWNILNSVTNHLKIVFTKILKEIVSNFPQTTFLVKALFPVLHLEIIQNEIAEIFHICISRLVDSEIFQISLNNNNNNNENKNSGLFKSLQNEKNQKANKQKQNIENHIHFMDKENLKISNILNQFLSAIQKILNLIHNQNETIQIPSSQFGCLISTTKIILQILIGNQDKLRSLIISKVQKLDDLFSRILKEIVPQIVKLAKTQEMQILFEEQNVEKILDLLEVVQQTNLENSRGFLLEMADWIDEKMIEKNQQIVRKCVMLVKEIVLDKREDVEIISKFILDNLVDEGNEEQTRVECLRAIPKVIGNIANQIENYNFMDNFVSPFRDILEKEKSQMILEELAKLIEIMVRKTNGQWNGRIFEKKNENGVSIRPFSLFPNKMRIQYATNIRSSLQKIVPDFTKKMSIEEQETSLLRRCRIFSRFFMDRDDPRFTTKTQVYSLRAFLCLLSNSESKELEEEKQFVEDLFGLLFGENEFLRMEIAKSLYIFVKSQVLTNLDIPEPQNISVQKRIPQTIYDTKIQKLLDHLIEEKLVNSDEPIQEAILVALGSLGSFVEKEFLKQIMIVLVDRLTKPHPISQQFLSFDQIRIISKRMGITESQLFILFKYDLCPLVMRKLKTSDSLVNEIASAIFDGTSQEFIEKYHQYSLPEILIKQGC</sequence>
<protein>
    <submittedName>
        <fullName evidence="2">Nf-kappa-b-repressing factor-related</fullName>
    </submittedName>
</protein>
<dbReference type="Proteomes" id="UP001149090">
    <property type="component" value="Unassembled WGS sequence"/>
</dbReference>
<organism evidence="2 3">
    <name type="scientific">Anaeramoeba ignava</name>
    <name type="common">Anaerobic marine amoeba</name>
    <dbReference type="NCBI Taxonomy" id="1746090"/>
    <lineage>
        <taxon>Eukaryota</taxon>
        <taxon>Metamonada</taxon>
        <taxon>Anaeramoebidae</taxon>
        <taxon>Anaeramoeba</taxon>
    </lineage>
</organism>
<dbReference type="SUPFAM" id="SSF48371">
    <property type="entry name" value="ARM repeat"/>
    <property type="match status" value="2"/>
</dbReference>
<dbReference type="InterPro" id="IPR016024">
    <property type="entry name" value="ARM-type_fold"/>
</dbReference>
<reference evidence="2" key="1">
    <citation type="submission" date="2022-10" db="EMBL/GenBank/DDBJ databases">
        <title>Novel sulphate-reducing endosymbionts in the free-living metamonad Anaeramoeba.</title>
        <authorList>
            <person name="Jerlstrom-Hultqvist J."/>
            <person name="Cepicka I."/>
            <person name="Gallot-Lavallee L."/>
            <person name="Salas-Leiva D."/>
            <person name="Curtis B.A."/>
            <person name="Zahonova K."/>
            <person name="Pipaliya S."/>
            <person name="Dacks J."/>
            <person name="Roger A.J."/>
        </authorList>
    </citation>
    <scope>NUCLEOTIDE SEQUENCE</scope>
    <source>
        <strain evidence="2">BMAN</strain>
    </source>
</reference>
<evidence type="ECO:0000313" key="2">
    <source>
        <dbReference type="EMBL" id="KAJ5076227.1"/>
    </source>
</evidence>
<keyword evidence="1" id="KW-0175">Coiled coil</keyword>
<proteinExistence type="predicted"/>